<evidence type="ECO:0000313" key="2">
    <source>
        <dbReference type="EMBL" id="VDD97358.1"/>
    </source>
</evidence>
<organism evidence="4">
    <name type="scientific">Enterobius vermicularis</name>
    <name type="common">Human pinworm</name>
    <dbReference type="NCBI Taxonomy" id="51028"/>
    <lineage>
        <taxon>Eukaryota</taxon>
        <taxon>Metazoa</taxon>
        <taxon>Ecdysozoa</taxon>
        <taxon>Nematoda</taxon>
        <taxon>Chromadorea</taxon>
        <taxon>Rhabditida</taxon>
        <taxon>Spirurina</taxon>
        <taxon>Oxyuridomorpha</taxon>
        <taxon>Oxyuroidea</taxon>
        <taxon>Oxyuridae</taxon>
        <taxon>Enterobius</taxon>
    </lineage>
</organism>
<dbReference type="AlphaFoldDB" id="A0A0N4VPL3"/>
<keyword evidence="3" id="KW-1185">Reference proteome</keyword>
<evidence type="ECO:0000313" key="4">
    <source>
        <dbReference type="WBParaSite" id="EVEC_0001294201-mRNA-1"/>
    </source>
</evidence>
<protein>
    <submittedName>
        <fullName evidence="2 4">Uncharacterized protein</fullName>
    </submittedName>
</protein>
<evidence type="ECO:0000313" key="3">
    <source>
        <dbReference type="Proteomes" id="UP000274131"/>
    </source>
</evidence>
<name>A0A0N4VPL3_ENTVE</name>
<dbReference type="EMBL" id="UXUI01013480">
    <property type="protein sequence ID" value="VDD97358.1"/>
    <property type="molecule type" value="Genomic_DNA"/>
</dbReference>
<feature type="region of interest" description="Disordered" evidence="1">
    <location>
        <begin position="13"/>
        <end position="34"/>
    </location>
</feature>
<evidence type="ECO:0000256" key="1">
    <source>
        <dbReference type="SAM" id="MobiDB-lite"/>
    </source>
</evidence>
<accession>A0A0N4VPL3</accession>
<sequence length="84" mass="8918">MYNNKLNVELRRGGEGGGGDIGHWRTTGSDGIGNKGEEELPLLIGLSKQCSFDCLPPPAAPPSPPPPLPLLWCILLLIRLAVCS</sequence>
<dbReference type="Proteomes" id="UP000274131">
    <property type="component" value="Unassembled WGS sequence"/>
</dbReference>
<proteinExistence type="predicted"/>
<gene>
    <name evidence="2" type="ORF">EVEC_LOCUS12109</name>
</gene>
<dbReference type="WBParaSite" id="EVEC_0001294201-mRNA-1">
    <property type="protein sequence ID" value="EVEC_0001294201-mRNA-1"/>
    <property type="gene ID" value="EVEC_0001294201"/>
</dbReference>
<reference evidence="2 3" key="2">
    <citation type="submission" date="2018-10" db="EMBL/GenBank/DDBJ databases">
        <authorList>
            <consortium name="Pathogen Informatics"/>
        </authorList>
    </citation>
    <scope>NUCLEOTIDE SEQUENCE [LARGE SCALE GENOMIC DNA]</scope>
</reference>
<reference evidence="4" key="1">
    <citation type="submission" date="2017-02" db="UniProtKB">
        <authorList>
            <consortium name="WormBaseParasite"/>
        </authorList>
    </citation>
    <scope>IDENTIFICATION</scope>
</reference>